<dbReference type="STRING" id="597456.A0A0L7QLX3"/>
<dbReference type="PANTHER" id="PTHR21505">
    <property type="entry name" value="MADF DOMAIN-CONTAINING PROTEIN-RELATED"/>
    <property type="match status" value="1"/>
</dbReference>
<feature type="domain" description="MADF" evidence="2">
    <location>
        <begin position="4"/>
        <end position="104"/>
    </location>
</feature>
<evidence type="ECO:0000313" key="4">
    <source>
        <dbReference type="Proteomes" id="UP000053825"/>
    </source>
</evidence>
<proteinExistence type="predicted"/>
<organism evidence="3 4">
    <name type="scientific">Habropoda laboriosa</name>
    <dbReference type="NCBI Taxonomy" id="597456"/>
    <lineage>
        <taxon>Eukaryota</taxon>
        <taxon>Metazoa</taxon>
        <taxon>Ecdysozoa</taxon>
        <taxon>Arthropoda</taxon>
        <taxon>Hexapoda</taxon>
        <taxon>Insecta</taxon>
        <taxon>Pterygota</taxon>
        <taxon>Neoptera</taxon>
        <taxon>Endopterygota</taxon>
        <taxon>Hymenoptera</taxon>
        <taxon>Apocrita</taxon>
        <taxon>Aculeata</taxon>
        <taxon>Apoidea</taxon>
        <taxon>Anthophila</taxon>
        <taxon>Apidae</taxon>
        <taxon>Habropoda</taxon>
    </lineage>
</organism>
<protein>
    <recommendedName>
        <fullName evidence="2">MADF domain-containing protein</fullName>
    </recommendedName>
</protein>
<keyword evidence="4" id="KW-1185">Reference proteome</keyword>
<name>A0A0L7QLX3_9HYME</name>
<dbReference type="PANTHER" id="PTHR21505:SF12">
    <property type="entry name" value="MADF DOMAIN-CONTAINING PROTEIN-RELATED"/>
    <property type="match status" value="1"/>
</dbReference>
<dbReference type="AlphaFoldDB" id="A0A0L7QLX3"/>
<dbReference type="SMART" id="SM00595">
    <property type="entry name" value="MADF"/>
    <property type="match status" value="1"/>
</dbReference>
<dbReference type="InterPro" id="IPR006578">
    <property type="entry name" value="MADF-dom"/>
</dbReference>
<sequence length="237" mass="27367">MGFALVNVYKKKEVLWNPQHCEYHQKNKRNDSWQEVADELSAIIQKPVPALECKRKMDTFLSSFRRERVKKRKISETTEGDSDRSHGATWFLFDALSFLIDKEVIRRPPKNPVSNRDEPNANPPLSKVSGSKQSEDDRTEKLLKSVKTPNEDECYSYGMFVANKLKRYSAHTRSAVQHAMSNILYNADMGHYNQSSSVSVNTQTEPNPMECIWLQQDENEFKNEAISDVENEGEIFN</sequence>
<evidence type="ECO:0000259" key="2">
    <source>
        <dbReference type="PROSITE" id="PS51029"/>
    </source>
</evidence>
<dbReference type="PROSITE" id="PS51029">
    <property type="entry name" value="MADF"/>
    <property type="match status" value="1"/>
</dbReference>
<accession>A0A0L7QLX3</accession>
<feature type="region of interest" description="Disordered" evidence="1">
    <location>
        <begin position="108"/>
        <end position="141"/>
    </location>
</feature>
<dbReference type="Proteomes" id="UP000053825">
    <property type="component" value="Unassembled WGS sequence"/>
</dbReference>
<gene>
    <name evidence="3" type="ORF">WH47_09028</name>
</gene>
<evidence type="ECO:0000256" key="1">
    <source>
        <dbReference type="SAM" id="MobiDB-lite"/>
    </source>
</evidence>
<evidence type="ECO:0000313" key="3">
    <source>
        <dbReference type="EMBL" id="KOC59506.1"/>
    </source>
</evidence>
<dbReference type="OrthoDB" id="10051975at2759"/>
<dbReference type="Pfam" id="PF10545">
    <property type="entry name" value="MADF_DNA_bdg"/>
    <property type="match status" value="1"/>
</dbReference>
<dbReference type="EMBL" id="KQ414914">
    <property type="protein sequence ID" value="KOC59506.1"/>
    <property type="molecule type" value="Genomic_DNA"/>
</dbReference>
<reference evidence="3 4" key="1">
    <citation type="submission" date="2015-07" db="EMBL/GenBank/DDBJ databases">
        <title>The genome of Habropoda laboriosa.</title>
        <authorList>
            <person name="Pan H."/>
            <person name="Kapheim K."/>
        </authorList>
    </citation>
    <scope>NUCLEOTIDE SEQUENCE [LARGE SCALE GENOMIC DNA]</scope>
    <source>
        <strain evidence="3">0110345459</strain>
    </source>
</reference>